<comment type="caution">
    <text evidence="1">The sequence shown here is derived from an EMBL/GenBank/DDBJ whole genome shotgun (WGS) entry which is preliminary data.</text>
</comment>
<gene>
    <name evidence="1" type="ORF">BV22DRAFT_999287</name>
</gene>
<reference evidence="1" key="1">
    <citation type="journal article" date="2021" name="New Phytol.">
        <title>Evolutionary innovations through gain and loss of genes in the ectomycorrhizal Boletales.</title>
        <authorList>
            <person name="Wu G."/>
            <person name="Miyauchi S."/>
            <person name="Morin E."/>
            <person name="Kuo A."/>
            <person name="Drula E."/>
            <person name="Varga T."/>
            <person name="Kohler A."/>
            <person name="Feng B."/>
            <person name="Cao Y."/>
            <person name="Lipzen A."/>
            <person name="Daum C."/>
            <person name="Hundley H."/>
            <person name="Pangilinan J."/>
            <person name="Johnson J."/>
            <person name="Barry K."/>
            <person name="LaButti K."/>
            <person name="Ng V."/>
            <person name="Ahrendt S."/>
            <person name="Min B."/>
            <person name="Choi I.G."/>
            <person name="Park H."/>
            <person name="Plett J.M."/>
            <person name="Magnuson J."/>
            <person name="Spatafora J.W."/>
            <person name="Nagy L.G."/>
            <person name="Henrissat B."/>
            <person name="Grigoriev I.V."/>
            <person name="Yang Z.L."/>
            <person name="Xu J."/>
            <person name="Martin F.M."/>
        </authorList>
    </citation>
    <scope>NUCLEOTIDE SEQUENCE</scope>
    <source>
        <strain evidence="1">KUC20120723A-06</strain>
    </source>
</reference>
<keyword evidence="2" id="KW-1185">Reference proteome</keyword>
<protein>
    <submittedName>
        <fullName evidence="1">Uncharacterized protein</fullName>
    </submittedName>
</protein>
<evidence type="ECO:0000313" key="2">
    <source>
        <dbReference type="Proteomes" id="UP000790709"/>
    </source>
</evidence>
<sequence length="184" mass="20279">MPYIKAHYHPFLFVLITMCAMAELGLTAFLISAGNESHSWPSARYHAVLILLEFSAVWTTVFGTAYMLWIVDGAVHFLASIASSIIWLVITAALWGAAAGMMHNARPGGDCNWIPDSVTSGFVDESLLCDEPEELSSVSRCRETLTVEVLGWIELGLCAATLIATCFWLRTSKRSYVSDSRRLV</sequence>
<dbReference type="EMBL" id="MU266328">
    <property type="protein sequence ID" value="KAH7931000.1"/>
    <property type="molecule type" value="Genomic_DNA"/>
</dbReference>
<proteinExistence type="predicted"/>
<name>A0ACB8BYE3_9AGAM</name>
<organism evidence="1 2">
    <name type="scientific">Leucogyrophana mollusca</name>
    <dbReference type="NCBI Taxonomy" id="85980"/>
    <lineage>
        <taxon>Eukaryota</taxon>
        <taxon>Fungi</taxon>
        <taxon>Dikarya</taxon>
        <taxon>Basidiomycota</taxon>
        <taxon>Agaricomycotina</taxon>
        <taxon>Agaricomycetes</taxon>
        <taxon>Agaricomycetidae</taxon>
        <taxon>Boletales</taxon>
        <taxon>Boletales incertae sedis</taxon>
        <taxon>Leucogyrophana</taxon>
    </lineage>
</organism>
<accession>A0ACB8BYE3</accession>
<dbReference type="Proteomes" id="UP000790709">
    <property type="component" value="Unassembled WGS sequence"/>
</dbReference>
<evidence type="ECO:0000313" key="1">
    <source>
        <dbReference type="EMBL" id="KAH7931000.1"/>
    </source>
</evidence>